<feature type="transmembrane region" description="Helical" evidence="1">
    <location>
        <begin position="74"/>
        <end position="95"/>
    </location>
</feature>
<feature type="transmembrane region" description="Helical" evidence="1">
    <location>
        <begin position="42"/>
        <end position="62"/>
    </location>
</feature>
<gene>
    <name evidence="2" type="ORF">KIN20_026005</name>
</gene>
<evidence type="ECO:0000256" key="1">
    <source>
        <dbReference type="SAM" id="Phobius"/>
    </source>
</evidence>
<accession>A0AAD5QXV1</accession>
<evidence type="ECO:0000313" key="2">
    <source>
        <dbReference type="EMBL" id="KAJ1365621.1"/>
    </source>
</evidence>
<dbReference type="Proteomes" id="UP001196413">
    <property type="component" value="Unassembled WGS sequence"/>
</dbReference>
<feature type="transmembrane region" description="Helical" evidence="1">
    <location>
        <begin position="107"/>
        <end position="128"/>
    </location>
</feature>
<sequence>MAAFIGILYIFDMKVSKSQQITFMDPFSINLSQTYTRDSTTILILLMAMALYGWTAIPLTYWFSFLFTSAPKGFTLIVMYNIITGMIGTIAVPIIQQTADVYTAFDWSVILSFLFPTYSISNVFAVVYDNEFGRQACEMLDCSNPLYKQSIQCCGQSDGEIDNIT</sequence>
<dbReference type="EMBL" id="JAHQIW010005317">
    <property type="protein sequence ID" value="KAJ1365621.1"/>
    <property type="molecule type" value="Genomic_DNA"/>
</dbReference>
<keyword evidence="3" id="KW-1185">Reference proteome</keyword>
<protein>
    <submittedName>
        <fullName evidence="2">Uncharacterized protein</fullName>
    </submittedName>
</protein>
<organism evidence="2 3">
    <name type="scientific">Parelaphostrongylus tenuis</name>
    <name type="common">Meningeal worm</name>
    <dbReference type="NCBI Taxonomy" id="148309"/>
    <lineage>
        <taxon>Eukaryota</taxon>
        <taxon>Metazoa</taxon>
        <taxon>Ecdysozoa</taxon>
        <taxon>Nematoda</taxon>
        <taxon>Chromadorea</taxon>
        <taxon>Rhabditida</taxon>
        <taxon>Rhabditina</taxon>
        <taxon>Rhabditomorpha</taxon>
        <taxon>Strongyloidea</taxon>
        <taxon>Metastrongylidae</taxon>
        <taxon>Parelaphostrongylus</taxon>
    </lineage>
</organism>
<dbReference type="AlphaFoldDB" id="A0AAD5QXV1"/>
<comment type="caution">
    <text evidence="2">The sequence shown here is derived from an EMBL/GenBank/DDBJ whole genome shotgun (WGS) entry which is preliminary data.</text>
</comment>
<evidence type="ECO:0000313" key="3">
    <source>
        <dbReference type="Proteomes" id="UP001196413"/>
    </source>
</evidence>
<proteinExistence type="predicted"/>
<keyword evidence="1" id="KW-0812">Transmembrane</keyword>
<reference evidence="2" key="1">
    <citation type="submission" date="2021-06" db="EMBL/GenBank/DDBJ databases">
        <title>Parelaphostrongylus tenuis whole genome reference sequence.</title>
        <authorList>
            <person name="Garwood T.J."/>
            <person name="Larsen P.A."/>
            <person name="Fountain-Jones N.M."/>
            <person name="Garbe J.R."/>
            <person name="Macchietto M.G."/>
            <person name="Kania S.A."/>
            <person name="Gerhold R.W."/>
            <person name="Richards J.E."/>
            <person name="Wolf T.M."/>
        </authorList>
    </citation>
    <scope>NUCLEOTIDE SEQUENCE</scope>
    <source>
        <strain evidence="2">MNPRO001-30</strain>
        <tissue evidence="2">Meninges</tissue>
    </source>
</reference>
<keyword evidence="1" id="KW-0472">Membrane</keyword>
<name>A0AAD5QXV1_PARTN</name>
<keyword evidence="1" id="KW-1133">Transmembrane helix</keyword>